<dbReference type="EMBL" id="SRYJ01000017">
    <property type="protein sequence ID" value="TGY70627.1"/>
    <property type="molecule type" value="Genomic_DNA"/>
</dbReference>
<feature type="domain" description="ATPase AAA-type core" evidence="1">
    <location>
        <begin position="47"/>
        <end position="383"/>
    </location>
</feature>
<dbReference type="InterPro" id="IPR003959">
    <property type="entry name" value="ATPase_AAA_core"/>
</dbReference>
<dbReference type="GO" id="GO:0005524">
    <property type="term" value="F:ATP binding"/>
    <property type="evidence" value="ECO:0007669"/>
    <property type="project" value="UniProtKB-KW"/>
</dbReference>
<comment type="caution">
    <text evidence="2">The sequence shown here is derived from an EMBL/GenBank/DDBJ whole genome shotgun (WGS) entry which is preliminary data.</text>
</comment>
<dbReference type="AlphaFoldDB" id="A0A4S2FNL8"/>
<dbReference type="GO" id="GO:0016887">
    <property type="term" value="F:ATP hydrolysis activity"/>
    <property type="evidence" value="ECO:0007669"/>
    <property type="project" value="InterPro"/>
</dbReference>
<organism evidence="2 3">
    <name type="scientific">Phocaeicola sartorii</name>
    <dbReference type="NCBI Taxonomy" id="671267"/>
    <lineage>
        <taxon>Bacteria</taxon>
        <taxon>Pseudomonadati</taxon>
        <taxon>Bacteroidota</taxon>
        <taxon>Bacteroidia</taxon>
        <taxon>Bacteroidales</taxon>
        <taxon>Bacteroidaceae</taxon>
        <taxon>Phocaeicola</taxon>
    </lineage>
</organism>
<dbReference type="PANTHER" id="PTHR40396:SF1">
    <property type="entry name" value="ATPASE AAA-TYPE CORE DOMAIN-CONTAINING PROTEIN"/>
    <property type="match status" value="1"/>
</dbReference>
<evidence type="ECO:0000259" key="1">
    <source>
        <dbReference type="Pfam" id="PF13304"/>
    </source>
</evidence>
<dbReference type="InterPro" id="IPR027417">
    <property type="entry name" value="P-loop_NTPase"/>
</dbReference>
<dbReference type="PANTHER" id="PTHR40396">
    <property type="entry name" value="ATPASE-LIKE PROTEIN"/>
    <property type="match status" value="1"/>
</dbReference>
<name>A0A4S2FNL8_9BACT</name>
<accession>A0A4S2FNL8</accession>
<protein>
    <submittedName>
        <fullName evidence="2">ATP-binding protein</fullName>
    </submittedName>
</protein>
<evidence type="ECO:0000313" key="2">
    <source>
        <dbReference type="EMBL" id="TGY70627.1"/>
    </source>
</evidence>
<sequence length="442" mass="51013">MILRFIVENIASFKEAVEFNTFPSSKSHSHENHKMPCGHAVALRMGAIYGANGAGKSNLLVALDLLKGLVETESLVNFIIYDDLVFKFDREYVDKPSGMAIEFYHNDNVFYYHIEFNRKQVFLEELYLSKRTKDVKLFVRENSSIDINGDYFGKGFNPQFVDVLDRLVRPDMLFLSFMGKYYPSEMPLVNDAYHWFMDRLQVVLPDSYARMVPHMFDTDSRFSELVNSVMPEFKTGISRLEVRKEILNEENTKGNDKMLRLIKQAKLHPGEPQVMEAYQGGEISNIVFEDNIVYMKTLVAIHKMGDGLEVDMSVAHESDGTRRLIEYMPLFYAITQEDKVYVVDEMERSIHPILIKNLVTKLSQSATARGQLIFTTHESALLDQNIFRPDEIWFAQKDAEQATQLYPLSDFNIHKTANIENGYLNGRYGGVPFLSNLKDLHW</sequence>
<dbReference type="Pfam" id="PF13304">
    <property type="entry name" value="AAA_21"/>
    <property type="match status" value="1"/>
</dbReference>
<proteinExistence type="predicted"/>
<reference evidence="2 3" key="1">
    <citation type="submission" date="2019-04" db="EMBL/GenBank/DDBJ databases">
        <title>Microbes associate with the intestines of laboratory mice.</title>
        <authorList>
            <person name="Navarre W."/>
            <person name="Wong E."/>
            <person name="Huang K."/>
            <person name="Tropini C."/>
            <person name="Ng K."/>
            <person name="Yu B."/>
        </authorList>
    </citation>
    <scope>NUCLEOTIDE SEQUENCE [LARGE SCALE GENOMIC DNA]</scope>
    <source>
        <strain evidence="2 3">NM22_B1</strain>
    </source>
</reference>
<keyword evidence="2" id="KW-0547">Nucleotide-binding</keyword>
<dbReference type="Proteomes" id="UP000310760">
    <property type="component" value="Unassembled WGS sequence"/>
</dbReference>
<dbReference type="RefSeq" id="WP_135951375.1">
    <property type="nucleotide sequence ID" value="NZ_CAOOJZ010000011.1"/>
</dbReference>
<keyword evidence="2" id="KW-0067">ATP-binding</keyword>
<dbReference type="Gene3D" id="3.40.50.300">
    <property type="entry name" value="P-loop containing nucleotide triphosphate hydrolases"/>
    <property type="match status" value="2"/>
</dbReference>
<gene>
    <name evidence="2" type="ORF">E5339_09045</name>
</gene>
<dbReference type="SUPFAM" id="SSF52540">
    <property type="entry name" value="P-loop containing nucleoside triphosphate hydrolases"/>
    <property type="match status" value="1"/>
</dbReference>
<evidence type="ECO:0000313" key="3">
    <source>
        <dbReference type="Proteomes" id="UP000310760"/>
    </source>
</evidence>